<keyword evidence="2 5" id="KW-0479">Metal-binding</keyword>
<comment type="catalytic activity">
    <reaction evidence="6">
        <text>a myo-inositol phosphate + H2O = myo-inositol + phosphate</text>
        <dbReference type="Rhea" id="RHEA:24056"/>
        <dbReference type="ChEBI" id="CHEBI:15377"/>
        <dbReference type="ChEBI" id="CHEBI:17268"/>
        <dbReference type="ChEBI" id="CHEBI:43474"/>
        <dbReference type="ChEBI" id="CHEBI:84139"/>
        <dbReference type="EC" id="3.1.3.25"/>
    </reaction>
</comment>
<feature type="binding site" evidence="5">
    <location>
        <position position="255"/>
    </location>
    <ligand>
        <name>Mg(2+)</name>
        <dbReference type="ChEBI" id="CHEBI:18420"/>
        <label>1</label>
        <note>catalytic</note>
    </ligand>
</feature>
<dbReference type="Gene3D" id="3.30.540.10">
    <property type="entry name" value="Fructose-1,6-Bisphosphatase, subunit A, domain 1"/>
    <property type="match status" value="1"/>
</dbReference>
<feature type="binding site" evidence="5">
    <location>
        <position position="82"/>
    </location>
    <ligand>
        <name>Mg(2+)</name>
        <dbReference type="ChEBI" id="CHEBI:18420"/>
        <label>1</label>
        <note>catalytic</note>
    </ligand>
</feature>
<protein>
    <recommendedName>
        <fullName evidence="6">Inositol-1-monophosphatase</fullName>
        <ecNumber evidence="6">3.1.3.25</ecNumber>
    </recommendedName>
</protein>
<dbReference type="PRINTS" id="PR00377">
    <property type="entry name" value="IMPHPHTASES"/>
</dbReference>
<evidence type="ECO:0000256" key="5">
    <source>
        <dbReference type="PIRSR" id="PIRSR600760-2"/>
    </source>
</evidence>
<comment type="caution">
    <text evidence="7">The sequence shown here is derived from an EMBL/GenBank/DDBJ whole genome shotgun (WGS) entry which is preliminary data.</text>
</comment>
<comment type="cofactor">
    <cofactor evidence="5 6">
        <name>Mg(2+)</name>
        <dbReference type="ChEBI" id="CHEBI:18420"/>
    </cofactor>
</comment>
<dbReference type="PROSITE" id="PS00629">
    <property type="entry name" value="IMP_1"/>
    <property type="match status" value="1"/>
</dbReference>
<dbReference type="Proteomes" id="UP001303473">
    <property type="component" value="Unassembled WGS sequence"/>
</dbReference>
<reference evidence="8" key="1">
    <citation type="journal article" date="2023" name="Mol. Phylogenet. Evol.">
        <title>Genome-scale phylogeny and comparative genomics of the fungal order Sordariales.</title>
        <authorList>
            <person name="Hensen N."/>
            <person name="Bonometti L."/>
            <person name="Westerberg I."/>
            <person name="Brannstrom I.O."/>
            <person name="Guillou S."/>
            <person name="Cros-Aarteil S."/>
            <person name="Calhoun S."/>
            <person name="Haridas S."/>
            <person name="Kuo A."/>
            <person name="Mondo S."/>
            <person name="Pangilinan J."/>
            <person name="Riley R."/>
            <person name="LaButti K."/>
            <person name="Andreopoulos B."/>
            <person name="Lipzen A."/>
            <person name="Chen C."/>
            <person name="Yan M."/>
            <person name="Daum C."/>
            <person name="Ng V."/>
            <person name="Clum A."/>
            <person name="Steindorff A."/>
            <person name="Ohm R.A."/>
            <person name="Martin F."/>
            <person name="Silar P."/>
            <person name="Natvig D.O."/>
            <person name="Lalanne C."/>
            <person name="Gautier V."/>
            <person name="Ament-Velasquez S.L."/>
            <person name="Kruys A."/>
            <person name="Hutchinson M.I."/>
            <person name="Powell A.J."/>
            <person name="Barry K."/>
            <person name="Miller A.N."/>
            <person name="Grigoriev I.V."/>
            <person name="Debuchy R."/>
            <person name="Gladieux P."/>
            <person name="Hiltunen Thoren M."/>
            <person name="Johannesson H."/>
        </authorList>
    </citation>
    <scope>NUCLEOTIDE SEQUENCE [LARGE SCALE GENOMIC DNA]</scope>
    <source>
        <strain evidence="8">CBS 340.73</strain>
    </source>
</reference>
<dbReference type="GO" id="GO:0007165">
    <property type="term" value="P:signal transduction"/>
    <property type="evidence" value="ECO:0007669"/>
    <property type="project" value="TreeGrafter"/>
</dbReference>
<keyword evidence="6" id="KW-0378">Hydrolase</keyword>
<feature type="binding site" evidence="5">
    <location>
        <position position="105"/>
    </location>
    <ligand>
        <name>Mg(2+)</name>
        <dbReference type="ChEBI" id="CHEBI:18420"/>
        <label>1</label>
        <note>catalytic</note>
    </ligand>
</feature>
<dbReference type="CDD" id="cd01639">
    <property type="entry name" value="IMPase"/>
    <property type="match status" value="1"/>
</dbReference>
<keyword evidence="4" id="KW-0672">Quinate metabolism</keyword>
<organism evidence="7 8">
    <name type="scientific">Diplogelasinospora grovesii</name>
    <dbReference type="NCBI Taxonomy" id="303347"/>
    <lineage>
        <taxon>Eukaryota</taxon>
        <taxon>Fungi</taxon>
        <taxon>Dikarya</taxon>
        <taxon>Ascomycota</taxon>
        <taxon>Pezizomycotina</taxon>
        <taxon>Sordariomycetes</taxon>
        <taxon>Sordariomycetidae</taxon>
        <taxon>Sordariales</taxon>
        <taxon>Diplogelasinosporaceae</taxon>
        <taxon>Diplogelasinospora</taxon>
    </lineage>
</organism>
<dbReference type="InterPro" id="IPR000760">
    <property type="entry name" value="Inositol_monophosphatase-like"/>
</dbReference>
<comment type="similarity">
    <text evidence="1 6">Belongs to the inositol monophosphatase superfamily.</text>
</comment>
<comment type="pathway">
    <text evidence="6">Polyol metabolism; myo-inositol biosynthesis; myo-inositol from D-glucose 6-phosphate: step 2/2.</text>
</comment>
<proteinExistence type="inferred from homology"/>
<dbReference type="GO" id="GO:0006020">
    <property type="term" value="P:inositol metabolic process"/>
    <property type="evidence" value="ECO:0007669"/>
    <property type="project" value="TreeGrafter"/>
</dbReference>
<dbReference type="Gene3D" id="3.40.190.80">
    <property type="match status" value="1"/>
</dbReference>
<evidence type="ECO:0000256" key="3">
    <source>
        <dbReference type="ARBA" id="ARBA00022842"/>
    </source>
</evidence>
<dbReference type="PROSITE" id="PS00630">
    <property type="entry name" value="IMP_2"/>
    <property type="match status" value="1"/>
</dbReference>
<evidence type="ECO:0000256" key="1">
    <source>
        <dbReference type="ARBA" id="ARBA00009759"/>
    </source>
</evidence>
<keyword evidence="3 5" id="KW-0460">Magnesium</keyword>
<dbReference type="InterPro" id="IPR020550">
    <property type="entry name" value="Inositol_monophosphatase_CS"/>
</dbReference>
<feature type="binding site" evidence="5">
    <location>
        <position position="107"/>
    </location>
    <ligand>
        <name>Mg(2+)</name>
        <dbReference type="ChEBI" id="CHEBI:18420"/>
        <label>1</label>
        <note>catalytic</note>
    </ligand>
</feature>
<dbReference type="GO" id="GO:0046872">
    <property type="term" value="F:metal ion binding"/>
    <property type="evidence" value="ECO:0007669"/>
    <property type="project" value="UniProtKB-KW"/>
</dbReference>
<dbReference type="GO" id="GO:0046854">
    <property type="term" value="P:phosphatidylinositol phosphate biosynthetic process"/>
    <property type="evidence" value="ECO:0007669"/>
    <property type="project" value="InterPro"/>
</dbReference>
<dbReference type="FunFam" id="3.30.540.10:FF:000004">
    <property type="entry name" value="Inositol-1-monophosphatase"/>
    <property type="match status" value="1"/>
</dbReference>
<feature type="binding site" evidence="5">
    <location>
        <position position="108"/>
    </location>
    <ligand>
        <name>Mg(2+)</name>
        <dbReference type="ChEBI" id="CHEBI:18420"/>
        <label>1</label>
        <note>catalytic</note>
    </ligand>
</feature>
<evidence type="ECO:0000256" key="6">
    <source>
        <dbReference type="RuleBase" id="RU364068"/>
    </source>
</evidence>
<evidence type="ECO:0000313" key="8">
    <source>
        <dbReference type="Proteomes" id="UP001303473"/>
    </source>
</evidence>
<dbReference type="FunFam" id="3.40.190.80:FF:000019">
    <property type="entry name" value="Inositol-1-monophosphatase"/>
    <property type="match status" value="1"/>
</dbReference>
<dbReference type="SUPFAM" id="SSF56655">
    <property type="entry name" value="Carbohydrate phosphatase"/>
    <property type="match status" value="1"/>
</dbReference>
<keyword evidence="8" id="KW-1185">Reference proteome</keyword>
<dbReference type="EMBL" id="MU853923">
    <property type="protein sequence ID" value="KAK3935450.1"/>
    <property type="molecule type" value="Genomic_DNA"/>
</dbReference>
<dbReference type="InterPro" id="IPR033942">
    <property type="entry name" value="IMPase"/>
</dbReference>
<sequence length="333" mass="36131">MALNTLTDTELGDVYAFAVQLGKDAGKLLLDAATSRFGGGGQQVFTEKDNAVDIVTKTDEDVEAFIKSSIAQKYPHHKFLGEETYSKGASRDYLIEKDSPTWCVDPLDGTVNYTHLFPMFCVSIGFIVGGEPVMGVICAPFLNQLFSACRGRGAWLNETQRLPLIRDPVPPMPANAPGGCIFSCEWGKDRKDRPDGNLYRKVDSFLNMAAEVGGRGGKGGMVHGVRSLGSATLDLAYTAMGAFDIWWEGGCWEWDVAAGIAILQEAGGLVTTANPPEDAATAKIEDVRLGSRLYLAIRPAGPSTTESGRQGQERTAREVWRRVRELDYTRPGA</sequence>
<evidence type="ECO:0000256" key="2">
    <source>
        <dbReference type="ARBA" id="ARBA00022723"/>
    </source>
</evidence>
<dbReference type="AlphaFoldDB" id="A0AAN6RZZ7"/>
<gene>
    <name evidence="7" type="ORF">QBC46DRAFT_397486</name>
</gene>
<accession>A0AAN6RZZ7</accession>
<evidence type="ECO:0000256" key="4">
    <source>
        <dbReference type="ARBA" id="ARBA00022911"/>
    </source>
</evidence>
<dbReference type="GO" id="GO:0008934">
    <property type="term" value="F:inositol monophosphate 1-phosphatase activity"/>
    <property type="evidence" value="ECO:0007669"/>
    <property type="project" value="InterPro"/>
</dbReference>
<evidence type="ECO:0000313" key="7">
    <source>
        <dbReference type="EMBL" id="KAK3935450.1"/>
    </source>
</evidence>
<name>A0AAN6RZZ7_9PEZI</name>
<dbReference type="Pfam" id="PF00459">
    <property type="entry name" value="Inositol_P"/>
    <property type="match status" value="1"/>
</dbReference>
<dbReference type="EC" id="3.1.3.25" evidence="6"/>
<dbReference type="PANTHER" id="PTHR20854">
    <property type="entry name" value="INOSITOL MONOPHOSPHATASE"/>
    <property type="match status" value="1"/>
</dbReference>
<dbReference type="PANTHER" id="PTHR20854:SF39">
    <property type="entry name" value="PROTEIN QUTG"/>
    <property type="match status" value="1"/>
</dbReference>
<dbReference type="InterPro" id="IPR020583">
    <property type="entry name" value="Inositol_monoP_metal-BS"/>
</dbReference>